<evidence type="ECO:0000259" key="2">
    <source>
        <dbReference type="Pfam" id="PF00148"/>
    </source>
</evidence>
<sequence>MGFREAPLKTSIPPYLRALWTPRFGLSPSRCERRGPVRLLGGVYEGPGSHGILRLAASMSGVHAVLRAGPGEAYFPALYADRERDGRTAPVTLSPLHEGRRESYAPGDLARDISGVARRHPGAEAMILARSEAALLSGEPVPEVEIPDAGGRPVAQITCSWQTPGMGEMEAAELALEDLVRAHARPGLERTQHPTVNLFGPPVFGPGAAAEYDEAERLLNGVGVEVNARVPLGATVEDLRRLPRAWANVLLYREVGESATLYLQDEHGVGRVTTPMIGAAGTGAALRTAGELCELDPKFVERTVWSELSRTSKLPWYARLERPETFAGRKVAIFGDFSYPLGLGYALAREVGLDVVACGTYLTHLERDFLFHAQTFTEGGFVEDDPEEVAGRLESAHPDLIVGTELEAQAADALNVPFLPLCYPTGDRPFVEKPLMGYAGSSVLADRLDEALGGPHPPPRGRRRNRRRA</sequence>
<dbReference type="SUPFAM" id="SSF53807">
    <property type="entry name" value="Helical backbone' metal receptor"/>
    <property type="match status" value="1"/>
</dbReference>
<feature type="compositionally biased region" description="Basic residues" evidence="1">
    <location>
        <begin position="459"/>
        <end position="469"/>
    </location>
</feature>
<accession>A0A6G8QBK5</accession>
<evidence type="ECO:0000256" key="1">
    <source>
        <dbReference type="SAM" id="MobiDB-lite"/>
    </source>
</evidence>
<dbReference type="GO" id="GO:0016491">
    <property type="term" value="F:oxidoreductase activity"/>
    <property type="evidence" value="ECO:0007669"/>
    <property type="project" value="InterPro"/>
</dbReference>
<dbReference type="PANTHER" id="PTHR33712">
    <property type="entry name" value="LIGHT-INDEPENDENT PROTOCHLOROPHYLLIDE REDUCTASE SUBUNIT B"/>
    <property type="match status" value="1"/>
</dbReference>
<dbReference type="EMBL" id="CP045119">
    <property type="protein sequence ID" value="QIN83875.1"/>
    <property type="molecule type" value="Genomic_DNA"/>
</dbReference>
<organism evidence="3 4">
    <name type="scientific">Rubrobacter tropicus</name>
    <dbReference type="NCBI Taxonomy" id="2653851"/>
    <lineage>
        <taxon>Bacteria</taxon>
        <taxon>Bacillati</taxon>
        <taxon>Actinomycetota</taxon>
        <taxon>Rubrobacteria</taxon>
        <taxon>Rubrobacterales</taxon>
        <taxon>Rubrobacteraceae</taxon>
        <taxon>Rubrobacter</taxon>
    </lineage>
</organism>
<protein>
    <recommendedName>
        <fullName evidence="2">Nitrogenase/oxidoreductase component 1 domain-containing protein</fullName>
    </recommendedName>
</protein>
<dbReference type="InterPro" id="IPR050152">
    <property type="entry name" value="ChlB/BchB/BchZ"/>
</dbReference>
<evidence type="ECO:0000313" key="3">
    <source>
        <dbReference type="EMBL" id="QIN83875.1"/>
    </source>
</evidence>
<dbReference type="InterPro" id="IPR000510">
    <property type="entry name" value="Nase/OxRdtase_comp1"/>
</dbReference>
<feature type="domain" description="Nitrogenase/oxidoreductase component 1" evidence="2">
    <location>
        <begin position="165"/>
        <end position="452"/>
    </location>
</feature>
<reference evidence="3 4" key="1">
    <citation type="submission" date="2019-10" db="EMBL/GenBank/DDBJ databases">
        <title>Rubrobacter sp nov SCSIO 52090 isolated from a deep-sea sediment in the South China Sea.</title>
        <authorList>
            <person name="Chen R.W."/>
        </authorList>
    </citation>
    <scope>NUCLEOTIDE SEQUENCE [LARGE SCALE GENOMIC DNA]</scope>
    <source>
        <strain evidence="3 4">SCSIO 52909</strain>
    </source>
</reference>
<dbReference type="Proteomes" id="UP000501452">
    <property type="component" value="Chromosome"/>
</dbReference>
<gene>
    <name evidence="3" type="ORF">GBA63_15430</name>
</gene>
<proteinExistence type="predicted"/>
<dbReference type="AlphaFoldDB" id="A0A6G8QBK5"/>
<name>A0A6G8QBK5_9ACTN</name>
<dbReference type="Pfam" id="PF00148">
    <property type="entry name" value="Oxidored_nitro"/>
    <property type="match status" value="1"/>
</dbReference>
<dbReference type="KEGG" id="rub:GBA63_15430"/>
<dbReference type="PANTHER" id="PTHR33712:SF7">
    <property type="entry name" value="LIGHT-INDEPENDENT PROTOCHLOROPHYLLIDE REDUCTASE SUBUNIT B"/>
    <property type="match status" value="1"/>
</dbReference>
<evidence type="ECO:0000313" key="4">
    <source>
        <dbReference type="Proteomes" id="UP000501452"/>
    </source>
</evidence>
<feature type="region of interest" description="Disordered" evidence="1">
    <location>
        <begin position="449"/>
        <end position="469"/>
    </location>
</feature>
<keyword evidence="4" id="KW-1185">Reference proteome</keyword>
<dbReference type="Gene3D" id="3.40.50.1980">
    <property type="entry name" value="Nitrogenase molybdenum iron protein domain"/>
    <property type="match status" value="2"/>
</dbReference>